<keyword evidence="2" id="KW-1185">Reference proteome</keyword>
<sequence length="188" mass="19610">MPSPATDLTAPRTPIAAHAHAVYARPCAAPVCLAVQDRFGADVPLILMLHYAAATGRQLDRHGVAALDDALAGWRAQVVRPLRALRRQLRGPAPAGGAVDAGRARAIGDHLLVAEIAAETALLDAIGPTLNTLARPAEGGKGRASFAGMLQIYGRLLAAPQADWTDATERLLACLGPLIDRAPDEDQA</sequence>
<dbReference type="Proteomes" id="UP001413721">
    <property type="component" value="Unassembled WGS sequence"/>
</dbReference>
<organism evidence="1 2">
    <name type="scientific">Tistrella arctica</name>
    <dbReference type="NCBI Taxonomy" id="3133430"/>
    <lineage>
        <taxon>Bacteria</taxon>
        <taxon>Pseudomonadati</taxon>
        <taxon>Pseudomonadota</taxon>
        <taxon>Alphaproteobacteria</taxon>
        <taxon>Geminicoccales</taxon>
        <taxon>Geminicoccaceae</taxon>
        <taxon>Tistrella</taxon>
    </lineage>
</organism>
<dbReference type="EMBL" id="JBBKTW010000010">
    <property type="protein sequence ID" value="MEN2991370.1"/>
    <property type="molecule type" value="Genomic_DNA"/>
</dbReference>
<protein>
    <submittedName>
        <fullName evidence="1">TIGR02444 family protein</fullName>
    </submittedName>
</protein>
<dbReference type="NCBIfam" id="TIGR02444">
    <property type="entry name" value="TIGR02444 family protein"/>
    <property type="match status" value="1"/>
</dbReference>
<proteinExistence type="predicted"/>
<dbReference type="RefSeq" id="WP_345934363.1">
    <property type="nucleotide sequence ID" value="NZ_JBBKTV010000007.1"/>
</dbReference>
<evidence type="ECO:0000313" key="2">
    <source>
        <dbReference type="Proteomes" id="UP001413721"/>
    </source>
</evidence>
<dbReference type="Pfam" id="PF09523">
    <property type="entry name" value="DUF2390"/>
    <property type="match status" value="1"/>
</dbReference>
<comment type="caution">
    <text evidence="1">The sequence shown here is derived from an EMBL/GenBank/DDBJ whole genome shotgun (WGS) entry which is preliminary data.</text>
</comment>
<gene>
    <name evidence="1" type="ORF">WG926_23865</name>
</gene>
<dbReference type="InterPro" id="IPR012659">
    <property type="entry name" value="CHP02444"/>
</dbReference>
<reference evidence="1 2" key="1">
    <citation type="submission" date="2024-03" db="EMBL/GenBank/DDBJ databases">
        <title>High-quality draft genome sequencing of Tistrella sp. BH-R2-4.</title>
        <authorList>
            <person name="Dong C."/>
        </authorList>
    </citation>
    <scope>NUCLEOTIDE SEQUENCE [LARGE SCALE GENOMIC DNA]</scope>
    <source>
        <strain evidence="1 2">BH-R2-4</strain>
    </source>
</reference>
<evidence type="ECO:0000313" key="1">
    <source>
        <dbReference type="EMBL" id="MEN2991370.1"/>
    </source>
</evidence>
<name>A0ABU9YS68_9PROT</name>
<accession>A0ABU9YS68</accession>